<dbReference type="InterPro" id="IPR018060">
    <property type="entry name" value="HTH_AraC"/>
</dbReference>
<evidence type="ECO:0000256" key="4">
    <source>
        <dbReference type="ARBA" id="ARBA00023163"/>
    </source>
</evidence>
<keyword evidence="7" id="KW-1185">Reference proteome</keyword>
<dbReference type="Proteomes" id="UP000316665">
    <property type="component" value="Chromosome"/>
</dbReference>
<feature type="domain" description="HTH araC/xylS-type" evidence="5">
    <location>
        <begin position="211"/>
        <end position="308"/>
    </location>
</feature>
<dbReference type="Pfam" id="PF12852">
    <property type="entry name" value="Cupin_6"/>
    <property type="match status" value="1"/>
</dbReference>
<keyword evidence="4" id="KW-0804">Transcription</keyword>
<dbReference type="InterPro" id="IPR050204">
    <property type="entry name" value="AraC_XylS_family_regulators"/>
</dbReference>
<dbReference type="Gene3D" id="1.10.10.60">
    <property type="entry name" value="Homeodomain-like"/>
    <property type="match status" value="2"/>
</dbReference>
<evidence type="ECO:0000313" key="7">
    <source>
        <dbReference type="Proteomes" id="UP000316665"/>
    </source>
</evidence>
<dbReference type="Pfam" id="PF12833">
    <property type="entry name" value="HTH_18"/>
    <property type="match status" value="1"/>
</dbReference>
<reference evidence="6 7" key="1">
    <citation type="submission" date="2019-06" db="EMBL/GenBank/DDBJ databases">
        <title>Complete genome sequence of Janthinobacterium sp. SNU WT3 isolated from diseased rainbow trout.</title>
        <authorList>
            <person name="Oh W.T."/>
            <person name="Park S.C."/>
        </authorList>
    </citation>
    <scope>NUCLEOTIDE SEQUENCE [LARGE SCALE GENOMIC DNA]</scope>
    <source>
        <strain evidence="6 7">SNU WT3</strain>
    </source>
</reference>
<dbReference type="SUPFAM" id="SSF46689">
    <property type="entry name" value="Homeodomain-like"/>
    <property type="match status" value="2"/>
</dbReference>
<dbReference type="OrthoDB" id="9789899at2"/>
<dbReference type="PROSITE" id="PS00041">
    <property type="entry name" value="HTH_ARAC_FAMILY_1"/>
    <property type="match status" value="1"/>
</dbReference>
<keyword evidence="3" id="KW-0010">Activator</keyword>
<evidence type="ECO:0000256" key="1">
    <source>
        <dbReference type="ARBA" id="ARBA00023015"/>
    </source>
</evidence>
<dbReference type="KEGG" id="jas:FJQ89_05565"/>
<organism evidence="6 7">
    <name type="scientific">Janthinobacterium tructae</name>
    <dbReference type="NCBI Taxonomy" id="2590869"/>
    <lineage>
        <taxon>Bacteria</taxon>
        <taxon>Pseudomonadati</taxon>
        <taxon>Pseudomonadota</taxon>
        <taxon>Betaproteobacteria</taxon>
        <taxon>Burkholderiales</taxon>
        <taxon>Oxalobacteraceae</taxon>
        <taxon>Janthinobacterium</taxon>
    </lineage>
</organism>
<evidence type="ECO:0000313" key="6">
    <source>
        <dbReference type="EMBL" id="QDG69948.1"/>
    </source>
</evidence>
<accession>A0A4Y6RAG8</accession>
<dbReference type="EMBL" id="CP041185">
    <property type="protein sequence ID" value="QDG69948.1"/>
    <property type="molecule type" value="Genomic_DNA"/>
</dbReference>
<dbReference type="AlphaFoldDB" id="A0A4Y6RAG8"/>
<evidence type="ECO:0000256" key="3">
    <source>
        <dbReference type="ARBA" id="ARBA00023159"/>
    </source>
</evidence>
<dbReference type="InterPro" id="IPR009057">
    <property type="entry name" value="Homeodomain-like_sf"/>
</dbReference>
<proteinExistence type="predicted"/>
<dbReference type="InterPro" id="IPR037923">
    <property type="entry name" value="HTH-like"/>
</dbReference>
<dbReference type="GO" id="GO:0043565">
    <property type="term" value="F:sequence-specific DNA binding"/>
    <property type="evidence" value="ECO:0007669"/>
    <property type="project" value="InterPro"/>
</dbReference>
<dbReference type="PROSITE" id="PS01124">
    <property type="entry name" value="HTH_ARAC_FAMILY_2"/>
    <property type="match status" value="1"/>
</dbReference>
<dbReference type="InterPro" id="IPR032783">
    <property type="entry name" value="AraC_lig"/>
</dbReference>
<dbReference type="GO" id="GO:0003700">
    <property type="term" value="F:DNA-binding transcription factor activity"/>
    <property type="evidence" value="ECO:0007669"/>
    <property type="project" value="InterPro"/>
</dbReference>
<dbReference type="PANTHER" id="PTHR46796:SF7">
    <property type="entry name" value="ARAC FAMILY TRANSCRIPTIONAL REGULATOR"/>
    <property type="match status" value="1"/>
</dbReference>
<dbReference type="PANTHER" id="PTHR46796">
    <property type="entry name" value="HTH-TYPE TRANSCRIPTIONAL ACTIVATOR RHAS-RELATED"/>
    <property type="match status" value="1"/>
</dbReference>
<gene>
    <name evidence="6" type="ORF">FJQ89_05565</name>
</gene>
<dbReference type="SUPFAM" id="SSF51215">
    <property type="entry name" value="Regulatory protein AraC"/>
    <property type="match status" value="1"/>
</dbReference>
<keyword evidence="1" id="KW-0805">Transcription regulation</keyword>
<dbReference type="InterPro" id="IPR018062">
    <property type="entry name" value="HTH_AraC-typ_CS"/>
</dbReference>
<protein>
    <submittedName>
        <fullName evidence="6">AraC family transcriptional regulator</fullName>
    </submittedName>
</protein>
<sequence length="311" mass="33740">MPFSYSSKNKHQGAIIAIKKETFVAYGIQFISYRLFIISMDRLSALLLRFGFSADTFFQGTFCGNNHFPAQPGRGHLHLVREGPATFVHADGTRLHVDAPTLILYPRPQAHGLHTGAGTAQLLCASVHLAGDGEAAIDSLPACLQVPLAQLPAMAGVLELLFDEAQHGGLGQKLVLNRLCDVLIVQLLRHALANHLMSAACLLDPSDAVLANAMTAMRDHPGRHWTVASLATLCGMSRSRFARQFHAVIGCPPAAYLTGQRMLRAQALLQQGRLVQDVALEVGYASQPAFTRAFRACTRLSPRDWLTQGNS</sequence>
<name>A0A4Y6RAG8_9BURK</name>
<keyword evidence="2" id="KW-0238">DNA-binding</keyword>
<dbReference type="SMART" id="SM00342">
    <property type="entry name" value="HTH_ARAC"/>
    <property type="match status" value="1"/>
</dbReference>
<evidence type="ECO:0000259" key="5">
    <source>
        <dbReference type="PROSITE" id="PS01124"/>
    </source>
</evidence>
<evidence type="ECO:0000256" key="2">
    <source>
        <dbReference type="ARBA" id="ARBA00023125"/>
    </source>
</evidence>